<sequence length="171" mass="17378">MRGRGRVIGAGVAGVALLAVSAPLGHAAAAGDGDARGFGKPAAVRQFTLGKGGRWASCTAGADAPHWSRAARSVVYATRVACKGNIPRVRVTVHGRLVRAVGSRTVDAAVSDATRTVPVDGSVVTYSTPGSAAGKARWSGRYQGVSTVRITAPVRGTEGTATSAVRYVRVP</sequence>
<organism evidence="2 3">
    <name type="scientific">Streptomyces caatingaensis</name>
    <dbReference type="NCBI Taxonomy" id="1678637"/>
    <lineage>
        <taxon>Bacteria</taxon>
        <taxon>Bacillati</taxon>
        <taxon>Actinomycetota</taxon>
        <taxon>Actinomycetes</taxon>
        <taxon>Kitasatosporales</taxon>
        <taxon>Streptomycetaceae</taxon>
        <taxon>Streptomyces</taxon>
    </lineage>
</organism>
<dbReference type="RefSeq" id="WP_049716501.1">
    <property type="nucleotide sequence ID" value="NZ_LFXA01000009.1"/>
</dbReference>
<feature type="chain" id="PRO_5039332501" evidence="1">
    <location>
        <begin position="28"/>
        <end position="171"/>
    </location>
</feature>
<dbReference type="Proteomes" id="UP000037288">
    <property type="component" value="Unassembled WGS sequence"/>
</dbReference>
<evidence type="ECO:0000256" key="1">
    <source>
        <dbReference type="SAM" id="SignalP"/>
    </source>
</evidence>
<gene>
    <name evidence="2" type="ORF">AC230_13995</name>
</gene>
<feature type="signal peptide" evidence="1">
    <location>
        <begin position="1"/>
        <end position="27"/>
    </location>
</feature>
<dbReference type="EMBL" id="LFXA01000009">
    <property type="protein sequence ID" value="KNB51498.1"/>
    <property type="molecule type" value="Genomic_DNA"/>
</dbReference>
<evidence type="ECO:0000313" key="2">
    <source>
        <dbReference type="EMBL" id="KNB51498.1"/>
    </source>
</evidence>
<proteinExistence type="predicted"/>
<dbReference type="OrthoDB" id="4241195at2"/>
<keyword evidence="1" id="KW-0732">Signal</keyword>
<reference evidence="3" key="1">
    <citation type="submission" date="2015-07" db="EMBL/GenBank/DDBJ databases">
        <title>Draft genome sequence of Streptomyces sp. CMAA 1322, a bacterium isolated from Caatinga biome, from dry forest semiarid of Brazil.</title>
        <authorList>
            <person name="Santos S.N."/>
            <person name="Gacesa R."/>
            <person name="Taketani R.G."/>
            <person name="Long P.F."/>
            <person name="Melo I.S."/>
        </authorList>
    </citation>
    <scope>NUCLEOTIDE SEQUENCE [LARGE SCALE GENOMIC DNA]</scope>
    <source>
        <strain evidence="3">CMAA 1322</strain>
    </source>
</reference>
<dbReference type="AlphaFoldDB" id="A0A0K9XE37"/>
<name>A0A0K9XE37_9ACTN</name>
<evidence type="ECO:0000313" key="3">
    <source>
        <dbReference type="Proteomes" id="UP000037288"/>
    </source>
</evidence>
<comment type="caution">
    <text evidence="2">The sequence shown here is derived from an EMBL/GenBank/DDBJ whole genome shotgun (WGS) entry which is preliminary data.</text>
</comment>
<accession>A0A0K9XE37</accession>
<protein>
    <submittedName>
        <fullName evidence="2">Uncharacterized protein</fullName>
    </submittedName>
</protein>
<keyword evidence="3" id="KW-1185">Reference proteome</keyword>
<dbReference type="PATRIC" id="fig|1678637.3.peg.3019"/>